<keyword evidence="2" id="KW-0812">Transmembrane</keyword>
<gene>
    <name evidence="3" type="ORF">SAMN05421806_116125</name>
</gene>
<dbReference type="RefSeq" id="WP_245769622.1">
    <property type="nucleotide sequence ID" value="NZ_FNFF01000016.1"/>
</dbReference>
<dbReference type="AlphaFoldDB" id="A0A1G9GPD4"/>
<dbReference type="EMBL" id="FNFF01000016">
    <property type="protein sequence ID" value="SDL02517.1"/>
    <property type="molecule type" value="Genomic_DNA"/>
</dbReference>
<protein>
    <submittedName>
        <fullName evidence="3">Uncharacterized protein</fullName>
    </submittedName>
</protein>
<feature type="region of interest" description="Disordered" evidence="1">
    <location>
        <begin position="86"/>
        <end position="105"/>
    </location>
</feature>
<feature type="transmembrane region" description="Helical" evidence="2">
    <location>
        <begin position="12"/>
        <end position="37"/>
    </location>
</feature>
<keyword evidence="2" id="KW-1133">Transmembrane helix</keyword>
<reference evidence="3 4" key="1">
    <citation type="submission" date="2016-10" db="EMBL/GenBank/DDBJ databases">
        <authorList>
            <person name="de Groot N.N."/>
        </authorList>
    </citation>
    <scope>NUCLEOTIDE SEQUENCE [LARGE SCALE GENOMIC DNA]</scope>
    <source>
        <strain evidence="3 4">CGMCC 4.5727</strain>
    </source>
</reference>
<proteinExistence type="predicted"/>
<dbReference type="Proteomes" id="UP000199155">
    <property type="component" value="Unassembled WGS sequence"/>
</dbReference>
<keyword evidence="4" id="KW-1185">Reference proteome</keyword>
<evidence type="ECO:0000313" key="3">
    <source>
        <dbReference type="EMBL" id="SDL02517.1"/>
    </source>
</evidence>
<organism evidence="3 4">
    <name type="scientific">Streptomyces indicus</name>
    <dbReference type="NCBI Taxonomy" id="417292"/>
    <lineage>
        <taxon>Bacteria</taxon>
        <taxon>Bacillati</taxon>
        <taxon>Actinomycetota</taxon>
        <taxon>Actinomycetes</taxon>
        <taxon>Kitasatosporales</taxon>
        <taxon>Streptomycetaceae</taxon>
        <taxon>Streptomyces</taxon>
    </lineage>
</organism>
<sequence>MHRRDRETARSVARYLAQWLAGVVAVGAFTLLGLVALMNGPELFLFHLKRGALWPLIVILLVSMSAWLLLRVADWRAVRDKEGLVRSHSSGHRTPSSTDRRWSRPGLGLPPMGCLTDDLPLLELLCTADEVQVPGELKSSLPHENTPDAIVDTYVVAGGRLLLTFWRGRLHEVIYQTPAESAEDASRRNDRLFTHYGQGDGWIEILDNGFGKTYRRADQQQYALWSYAMDITTFGTMDFHQVKW</sequence>
<evidence type="ECO:0000313" key="4">
    <source>
        <dbReference type="Proteomes" id="UP000199155"/>
    </source>
</evidence>
<keyword evidence="2" id="KW-0472">Membrane</keyword>
<accession>A0A1G9GPD4</accession>
<feature type="transmembrane region" description="Helical" evidence="2">
    <location>
        <begin position="52"/>
        <end position="70"/>
    </location>
</feature>
<evidence type="ECO:0000256" key="2">
    <source>
        <dbReference type="SAM" id="Phobius"/>
    </source>
</evidence>
<name>A0A1G9GPD4_9ACTN</name>
<evidence type="ECO:0000256" key="1">
    <source>
        <dbReference type="SAM" id="MobiDB-lite"/>
    </source>
</evidence>